<accession>A0ABS7YIU7</accession>
<proteinExistence type="predicted"/>
<evidence type="ECO:0000313" key="2">
    <source>
        <dbReference type="Proteomes" id="UP001199044"/>
    </source>
</evidence>
<keyword evidence="2" id="KW-1185">Reference proteome</keyword>
<dbReference type="RefSeq" id="WP_225249897.1">
    <property type="nucleotide sequence ID" value="NZ_JAIWIU010000032.1"/>
</dbReference>
<comment type="caution">
    <text evidence="1">The sequence shown here is derived from an EMBL/GenBank/DDBJ whole genome shotgun (WGS) entry which is preliminary data.</text>
</comment>
<dbReference type="EMBL" id="JAIWIU010000032">
    <property type="protein sequence ID" value="MCA2015595.1"/>
    <property type="molecule type" value="Genomic_DNA"/>
</dbReference>
<name>A0ABS7YIU7_9VIBR</name>
<organism evidence="1 2">
    <name type="scientific">Vibrio tritonius</name>
    <dbReference type="NCBI Taxonomy" id="1435069"/>
    <lineage>
        <taxon>Bacteria</taxon>
        <taxon>Pseudomonadati</taxon>
        <taxon>Pseudomonadota</taxon>
        <taxon>Gammaproteobacteria</taxon>
        <taxon>Vibrionales</taxon>
        <taxon>Vibrionaceae</taxon>
        <taxon>Vibrio</taxon>
    </lineage>
</organism>
<gene>
    <name evidence="1" type="ORF">LDJ79_05695</name>
</gene>
<reference evidence="2" key="1">
    <citation type="submission" date="2023-07" db="EMBL/GenBank/DDBJ databases">
        <title>Molecular identification of indigenous halophilic bacteria isolated from red sea cost, biodegradation of synthetic dyes and assessment of degraded metabolite toxicity.</title>
        <authorList>
            <person name="Chaieb K."/>
            <person name="Altayb H.N."/>
        </authorList>
    </citation>
    <scope>NUCLEOTIDE SEQUENCE [LARGE SCALE GENOMIC DNA]</scope>
    <source>
        <strain evidence="2">K20</strain>
    </source>
</reference>
<evidence type="ECO:0000313" key="1">
    <source>
        <dbReference type="EMBL" id="MCA2015595.1"/>
    </source>
</evidence>
<sequence length="680" mass="77806">MADKVNDLFVEKIIKNKIKSPTRHDFKLEKWNQEWAKVEADASERDKRVYKAGVIIDSVLSEVRSTLDDLYKKAPKTSYERLMLSYVASANRTIDVALKLAKEQNITNIQSILLDTNITGNKHGLAELGHGAVDGVQLAIRSCLYNISQGKKIEVSEDPLDEISFVMQESWLSQLYWTYTHLWQCVIWSDFDLVEIDKEQKFFSIKQPSSAYELAFLNSANRKARLSGQSTLMAMQGGNKDKFLDDKFPAIRRQNKKRIALVISVKDGGDDLITWNTQWRIREFDLQSHYPEKWLTGEYGKGFSISEALEVMRSLMLMANDAQRKFPDDDSAFNINKLCEFCPTVQAFSLKRALTDSTGIDALKVEKIVDFLTIKPSPTSDLWCQPLVKTSKGDYALMTSALAAPSMFRLVERWTDEFGIDLSEKGYTYEETIIEELNDALDSNEFIDDYNKGLSRRIKLGAGKEEEFDLLARIDDLIIVGEAKSIVTTDSEISKYRTSEILQHAGEQVIRKTAFLQDNIEEVFECLDWTYDKNKDYKFAQCILNSSSIFVGHQFANVPVVDERILRAYFLSNKVKLMTVSSGIGLKTIAWYKLYDNLDELKANLSKYLSSPPQLSDLKDAYEYNDVGFPYITEDSYKLKKSYLVLKESNPMSVMERVHDFPVIKSDDYEAEIAQVKVMM</sequence>
<protein>
    <submittedName>
        <fullName evidence="1">Uncharacterized protein</fullName>
    </submittedName>
</protein>
<dbReference type="Proteomes" id="UP001199044">
    <property type="component" value="Unassembled WGS sequence"/>
</dbReference>